<sequence>MTSRSLFSSFYRLKNGYKHSKRIHGINFSSVSNESHDREVTKELSNMFFADSVQELLIKLTHVDVQKAFRKRFIGEDPDIPIYKFMTTAEVEKLQAEVKVKANKKVQMPPIVPLQTDLGQVINVDKDIIGFDNSKFVFTDITFGISDKSRIVVVRESDGTLRKANADERHTVNQIYFPQLGRELKHPVMFQDEHLKPLLENGDYEFILDRACCQFEPNDQNYHRVVFTTYKHVNKTKKYQVLESTRHLGPLLFYLAFNKMPDNFLMYCLQTERFQDAILFINLYTKINQGLEIELGDLKDQFKVIEDFINTECTEKGNLEEALKYYINMNSVEVSKSS</sequence>
<dbReference type="GO" id="GO:0003735">
    <property type="term" value="F:structural constituent of ribosome"/>
    <property type="evidence" value="ECO:0007669"/>
    <property type="project" value="TreeGrafter"/>
</dbReference>
<dbReference type="Proteomes" id="UP000325440">
    <property type="component" value="Unassembled WGS sequence"/>
</dbReference>
<proteinExistence type="predicted"/>
<dbReference type="InterPro" id="IPR019374">
    <property type="entry name" value="Ribosomal_mS22"/>
</dbReference>
<name>A0A5E4MM47_9HEMI</name>
<dbReference type="PANTHER" id="PTHR13071:SF4">
    <property type="entry name" value="SMALL RIBOSOMAL SUBUNIT PROTEIN MS22"/>
    <property type="match status" value="1"/>
</dbReference>
<dbReference type="PANTHER" id="PTHR13071">
    <property type="entry name" value="MITOCHONDRIAL 28S RIBOSOMAL PROTEIN S22"/>
    <property type="match status" value="1"/>
</dbReference>
<dbReference type="Pfam" id="PF10245">
    <property type="entry name" value="MRP-S22"/>
    <property type="match status" value="1"/>
</dbReference>
<evidence type="ECO:0000313" key="2">
    <source>
        <dbReference type="Proteomes" id="UP000325440"/>
    </source>
</evidence>
<dbReference type="OrthoDB" id="10052321at2759"/>
<organism evidence="1 2">
    <name type="scientific">Cinara cedri</name>
    <dbReference type="NCBI Taxonomy" id="506608"/>
    <lineage>
        <taxon>Eukaryota</taxon>
        <taxon>Metazoa</taxon>
        <taxon>Ecdysozoa</taxon>
        <taxon>Arthropoda</taxon>
        <taxon>Hexapoda</taxon>
        <taxon>Insecta</taxon>
        <taxon>Pterygota</taxon>
        <taxon>Neoptera</taxon>
        <taxon>Paraneoptera</taxon>
        <taxon>Hemiptera</taxon>
        <taxon>Sternorrhyncha</taxon>
        <taxon>Aphidomorpha</taxon>
        <taxon>Aphidoidea</taxon>
        <taxon>Aphididae</taxon>
        <taxon>Lachninae</taxon>
        <taxon>Cinara</taxon>
    </lineage>
</organism>
<dbReference type="AlphaFoldDB" id="A0A5E4MM47"/>
<reference evidence="1 2" key="1">
    <citation type="submission" date="2019-08" db="EMBL/GenBank/DDBJ databases">
        <authorList>
            <person name="Alioto T."/>
            <person name="Alioto T."/>
            <person name="Gomez Garrido J."/>
        </authorList>
    </citation>
    <scope>NUCLEOTIDE SEQUENCE [LARGE SCALE GENOMIC DNA]</scope>
</reference>
<keyword evidence="1" id="KW-0687">Ribonucleoprotein</keyword>
<protein>
    <submittedName>
        <fullName evidence="1">Ribosomal protein S22, mitochondrial</fullName>
    </submittedName>
</protein>
<gene>
    <name evidence="1" type="ORF">CINCED_3A013608</name>
</gene>
<evidence type="ECO:0000313" key="1">
    <source>
        <dbReference type="EMBL" id="VVC33326.1"/>
    </source>
</evidence>
<dbReference type="GO" id="GO:0005763">
    <property type="term" value="C:mitochondrial small ribosomal subunit"/>
    <property type="evidence" value="ECO:0007669"/>
    <property type="project" value="TreeGrafter"/>
</dbReference>
<keyword evidence="2" id="KW-1185">Reference proteome</keyword>
<keyword evidence="1" id="KW-0689">Ribosomal protein</keyword>
<dbReference type="EMBL" id="CABPRJ010000966">
    <property type="protein sequence ID" value="VVC33326.1"/>
    <property type="molecule type" value="Genomic_DNA"/>
</dbReference>
<accession>A0A5E4MM47</accession>